<comment type="caution">
    <text evidence="2">The sequence shown here is derived from an EMBL/GenBank/DDBJ whole genome shotgun (WGS) entry which is preliminary data.</text>
</comment>
<dbReference type="PROSITE" id="PS50104">
    <property type="entry name" value="TIR"/>
    <property type="match status" value="1"/>
</dbReference>
<dbReference type="Gene3D" id="3.40.50.10140">
    <property type="entry name" value="Toll/interleukin-1 receptor homology (TIR) domain"/>
    <property type="match status" value="1"/>
</dbReference>
<dbReference type="InterPro" id="IPR000157">
    <property type="entry name" value="TIR_dom"/>
</dbReference>
<gene>
    <name evidence="2" type="ORF">PLOB_00013661</name>
</gene>
<dbReference type="SUPFAM" id="SSF52200">
    <property type="entry name" value="Toll/Interleukin receptor TIR domain"/>
    <property type="match status" value="1"/>
</dbReference>
<accession>A0ABN8NJH8</accession>
<protein>
    <recommendedName>
        <fullName evidence="1">TIR domain-containing protein</fullName>
    </recommendedName>
</protein>
<dbReference type="EMBL" id="CALNXK010000018">
    <property type="protein sequence ID" value="CAH3106134.1"/>
    <property type="molecule type" value="Genomic_DNA"/>
</dbReference>
<evidence type="ECO:0000313" key="2">
    <source>
        <dbReference type="EMBL" id="CAH3106134.1"/>
    </source>
</evidence>
<evidence type="ECO:0000313" key="3">
    <source>
        <dbReference type="Proteomes" id="UP001159405"/>
    </source>
</evidence>
<organism evidence="2 3">
    <name type="scientific">Porites lobata</name>
    <dbReference type="NCBI Taxonomy" id="104759"/>
    <lineage>
        <taxon>Eukaryota</taxon>
        <taxon>Metazoa</taxon>
        <taxon>Cnidaria</taxon>
        <taxon>Anthozoa</taxon>
        <taxon>Hexacorallia</taxon>
        <taxon>Scleractinia</taxon>
        <taxon>Fungiina</taxon>
        <taxon>Poritidae</taxon>
        <taxon>Porites</taxon>
    </lineage>
</organism>
<dbReference type="Pfam" id="PF13676">
    <property type="entry name" value="TIR_2"/>
    <property type="match status" value="1"/>
</dbReference>
<sequence length="279" mass="32834">MALLAGKIDLSKVQIRPIQSGLNKYNIDIKENHGLNSKTGFWWLRFTFDYRLEEKIEVRLTNYKKISTERTFLTMEIVKCDYLKIKCKDEMESFDVEEELANLSELCRVNESVGSPEKLRKYLEDNILPLVMKKIKYTKFNPQFSFFLSHKSKDKPLMETFRDGLKFVGYQTWLDKDDMPIAASLQGALKVAIEKCDCFIVWLNEEYFESNYCQAELLYARKLGKIILPFGVYSKIKDLLKGDFEFLVDLHLYDPSTSSFFEVLRRIDEALFNFEMLTI</sequence>
<reference evidence="2 3" key="1">
    <citation type="submission" date="2022-05" db="EMBL/GenBank/DDBJ databases">
        <authorList>
            <consortium name="Genoscope - CEA"/>
            <person name="William W."/>
        </authorList>
    </citation>
    <scope>NUCLEOTIDE SEQUENCE [LARGE SCALE GENOMIC DNA]</scope>
</reference>
<dbReference type="InterPro" id="IPR035897">
    <property type="entry name" value="Toll_tir_struct_dom_sf"/>
</dbReference>
<dbReference type="Proteomes" id="UP001159405">
    <property type="component" value="Unassembled WGS sequence"/>
</dbReference>
<proteinExistence type="predicted"/>
<feature type="domain" description="TIR" evidence="1">
    <location>
        <begin position="142"/>
        <end position="271"/>
    </location>
</feature>
<keyword evidence="3" id="KW-1185">Reference proteome</keyword>
<evidence type="ECO:0000259" key="1">
    <source>
        <dbReference type="PROSITE" id="PS50104"/>
    </source>
</evidence>
<name>A0ABN8NJH8_9CNID</name>